<dbReference type="PANTHER" id="PTHR21355">
    <property type="entry name" value="G-PROTEIN COUPLED RECEPTOR-ASSOCIATED PROTEIN LMBRD2"/>
    <property type="match status" value="1"/>
</dbReference>
<evidence type="ECO:0000256" key="3">
    <source>
        <dbReference type="ARBA" id="ARBA00022692"/>
    </source>
</evidence>
<sequence length="629" mass="69477">MALLATLLAVCGLLGFTWWLLAHYKDAKVPKVVHAAVFLSWVLGFLGLLLLPMDLATNGLAASSRSVSQTNELKQYLTGWRLLYWLTFAMSWVGLPFLVEFRQNGEFEIEKRVVSSLKHLVLHWSVLAGGLAVVALYLILVDHLSLYGVLGLAMAASNTYGLLWVIALLGYGLVEIPRSFWMRRLDGAQLQKLYFQAVQLQDERMEARFEYDDVVADVRAAYQRMMQAESDAIILTGEMQYVKTCLLQVLALVDKSKPAFSNPDPDHKARRSNKAASFTDVSSKMKRASSGVSRPSARKAPTLPEVVLLHRRVRITQLELRRCDQAFLELCVNVDILQDHTAQRALPAGSLYPDTSPLNRLHNMVLGIRHHLRRWVTSPVAIVCAYITGFLSLCVAWGELTMGWHGSSLSLFRFLIAAEAEVSLRSATELISALLLVYLALCCYTSLFTLRLPGKYALRAHGNSTELCLLKTSIHQCRLQFALGQNALLLLRGGGLAEGTAFNVLLANTRVVHIFGRGFAVYAPLAMIALAMFTLSNGYARVMRRLGIEQYEQVIPGDPSHVASIAEGERLVQQGMERFRVLISRKKKIYEAGAAGGGAYGFASADAGTQSLLDGDQESSQVQTNEGAV</sequence>
<keyword evidence="4 7" id="KW-1133">Transmembrane helix</keyword>
<feature type="transmembrane region" description="Helical" evidence="7">
    <location>
        <begin position="519"/>
        <end position="540"/>
    </location>
</feature>
<keyword evidence="3 7" id="KW-0812">Transmembrane</keyword>
<name>A0A9W6Y417_9STRA</name>
<dbReference type="InterPro" id="IPR006876">
    <property type="entry name" value="LMBR1-like_membr_prot"/>
</dbReference>
<feature type="transmembrane region" description="Helical" evidence="7">
    <location>
        <begin position="146"/>
        <end position="174"/>
    </location>
</feature>
<comment type="subcellular location">
    <subcellularLocation>
        <location evidence="1">Membrane</location>
        <topology evidence="1">Multi-pass membrane protein</topology>
    </subcellularLocation>
</comment>
<evidence type="ECO:0000313" key="8">
    <source>
        <dbReference type="EMBL" id="GMF52304.1"/>
    </source>
</evidence>
<dbReference type="GO" id="GO:0016020">
    <property type="term" value="C:membrane"/>
    <property type="evidence" value="ECO:0007669"/>
    <property type="project" value="UniProtKB-SubCell"/>
</dbReference>
<feature type="region of interest" description="Disordered" evidence="6">
    <location>
        <begin position="261"/>
        <end position="297"/>
    </location>
</feature>
<comment type="similarity">
    <text evidence="2">Belongs to the LIMR family.</text>
</comment>
<comment type="caution">
    <text evidence="8">The sequence shown here is derived from an EMBL/GenBank/DDBJ whole genome shotgun (WGS) entry which is preliminary data.</text>
</comment>
<organism evidence="8 9">
    <name type="scientific">Phytophthora fragariaefolia</name>
    <dbReference type="NCBI Taxonomy" id="1490495"/>
    <lineage>
        <taxon>Eukaryota</taxon>
        <taxon>Sar</taxon>
        <taxon>Stramenopiles</taxon>
        <taxon>Oomycota</taxon>
        <taxon>Peronosporomycetes</taxon>
        <taxon>Peronosporales</taxon>
        <taxon>Peronosporaceae</taxon>
        <taxon>Phytophthora</taxon>
    </lineage>
</organism>
<feature type="transmembrane region" description="Helical" evidence="7">
    <location>
        <begin position="6"/>
        <end position="24"/>
    </location>
</feature>
<feature type="transmembrane region" description="Helical" evidence="7">
    <location>
        <begin position="36"/>
        <end position="62"/>
    </location>
</feature>
<evidence type="ECO:0000256" key="4">
    <source>
        <dbReference type="ARBA" id="ARBA00022989"/>
    </source>
</evidence>
<feature type="transmembrane region" description="Helical" evidence="7">
    <location>
        <begin position="430"/>
        <end position="450"/>
    </location>
</feature>
<keyword evidence="9" id="KW-1185">Reference proteome</keyword>
<feature type="transmembrane region" description="Helical" evidence="7">
    <location>
        <begin position="120"/>
        <end position="140"/>
    </location>
</feature>
<dbReference type="AlphaFoldDB" id="A0A9W6Y417"/>
<proteinExistence type="inferred from homology"/>
<feature type="transmembrane region" description="Helical" evidence="7">
    <location>
        <begin position="82"/>
        <end position="99"/>
    </location>
</feature>
<accession>A0A9W6Y417</accession>
<protein>
    <submittedName>
        <fullName evidence="8">Unnamed protein product</fullName>
    </submittedName>
</protein>
<dbReference type="OrthoDB" id="203099at2759"/>
<dbReference type="Pfam" id="PF04791">
    <property type="entry name" value="LMBR1"/>
    <property type="match status" value="1"/>
</dbReference>
<dbReference type="EMBL" id="BSXT01003074">
    <property type="protein sequence ID" value="GMF52304.1"/>
    <property type="molecule type" value="Genomic_DNA"/>
</dbReference>
<evidence type="ECO:0000256" key="7">
    <source>
        <dbReference type="SAM" id="Phobius"/>
    </source>
</evidence>
<dbReference type="Proteomes" id="UP001165121">
    <property type="component" value="Unassembled WGS sequence"/>
</dbReference>
<evidence type="ECO:0000256" key="5">
    <source>
        <dbReference type="ARBA" id="ARBA00023136"/>
    </source>
</evidence>
<reference evidence="8" key="1">
    <citation type="submission" date="2023-04" db="EMBL/GenBank/DDBJ databases">
        <title>Phytophthora fragariaefolia NBRC 109709.</title>
        <authorList>
            <person name="Ichikawa N."/>
            <person name="Sato H."/>
            <person name="Tonouchi N."/>
        </authorList>
    </citation>
    <scope>NUCLEOTIDE SEQUENCE</scope>
    <source>
        <strain evidence="8">NBRC 109709</strain>
    </source>
</reference>
<dbReference type="InterPro" id="IPR051584">
    <property type="entry name" value="GPCR-associated_LMBR1"/>
</dbReference>
<evidence type="ECO:0000256" key="1">
    <source>
        <dbReference type="ARBA" id="ARBA00004141"/>
    </source>
</evidence>
<evidence type="ECO:0000256" key="6">
    <source>
        <dbReference type="SAM" id="MobiDB-lite"/>
    </source>
</evidence>
<dbReference type="PANTHER" id="PTHR21355:SF0">
    <property type="entry name" value="G-PROTEIN COUPLED RECEPTOR-ASSOCIATED PROTEIN LMBRD2"/>
    <property type="match status" value="1"/>
</dbReference>
<evidence type="ECO:0000256" key="2">
    <source>
        <dbReference type="ARBA" id="ARBA00010487"/>
    </source>
</evidence>
<evidence type="ECO:0000313" key="9">
    <source>
        <dbReference type="Proteomes" id="UP001165121"/>
    </source>
</evidence>
<feature type="transmembrane region" description="Helical" evidence="7">
    <location>
        <begin position="375"/>
        <end position="398"/>
    </location>
</feature>
<gene>
    <name evidence="8" type="ORF">Pfra01_002137400</name>
</gene>
<keyword evidence="5 7" id="KW-0472">Membrane</keyword>